<evidence type="ECO:0000256" key="1">
    <source>
        <dbReference type="SAM" id="MobiDB-lite"/>
    </source>
</evidence>
<evidence type="ECO:0000259" key="2">
    <source>
        <dbReference type="Pfam" id="PF07727"/>
    </source>
</evidence>
<name>A0A2P4YG96_9STRA</name>
<keyword evidence="4" id="KW-1185">Reference proteome</keyword>
<accession>A0A2P4YG96</accession>
<comment type="caution">
    <text evidence="3">The sequence shown here is derived from an EMBL/GenBank/DDBJ whole genome shotgun (WGS) entry which is preliminary data.</text>
</comment>
<reference evidence="3 4" key="1">
    <citation type="journal article" date="2017" name="Genome Biol. Evol.">
        <title>Phytophthora megakarya and P. palmivora, closely related causal agents of cacao black pod rot, underwent increases in genome sizes and gene numbers by different mechanisms.</title>
        <authorList>
            <person name="Ali S.S."/>
            <person name="Shao J."/>
            <person name="Lary D.J."/>
            <person name="Kronmiller B."/>
            <person name="Shen D."/>
            <person name="Strem M.D."/>
            <person name="Amoako-Attah I."/>
            <person name="Akrofi A.Y."/>
            <person name="Begoude B.A."/>
            <person name="Ten Hoopen G.M."/>
            <person name="Coulibaly K."/>
            <person name="Kebe B.I."/>
            <person name="Melnick R.L."/>
            <person name="Guiltinan M.J."/>
            <person name="Tyler B.M."/>
            <person name="Meinhardt L.W."/>
            <person name="Bailey B.A."/>
        </authorList>
    </citation>
    <scope>NUCLEOTIDE SEQUENCE [LARGE SCALE GENOMIC DNA]</scope>
    <source>
        <strain evidence="4">sbr112.9</strain>
    </source>
</reference>
<dbReference type="Pfam" id="PF07727">
    <property type="entry name" value="RVT_2"/>
    <property type="match status" value="1"/>
</dbReference>
<dbReference type="AlphaFoldDB" id="A0A2P4YG96"/>
<feature type="region of interest" description="Disordered" evidence="1">
    <location>
        <begin position="14"/>
        <end position="43"/>
    </location>
</feature>
<dbReference type="InterPro" id="IPR013103">
    <property type="entry name" value="RVT_2"/>
</dbReference>
<organism evidence="3 4">
    <name type="scientific">Phytophthora palmivora</name>
    <dbReference type="NCBI Taxonomy" id="4796"/>
    <lineage>
        <taxon>Eukaryota</taxon>
        <taxon>Sar</taxon>
        <taxon>Stramenopiles</taxon>
        <taxon>Oomycota</taxon>
        <taxon>Peronosporomycetes</taxon>
        <taxon>Peronosporales</taxon>
        <taxon>Peronosporaceae</taxon>
        <taxon>Phytophthora</taxon>
    </lineage>
</organism>
<dbReference type="EMBL" id="NCKW01003390">
    <property type="protein sequence ID" value="POM76821.1"/>
    <property type="molecule type" value="Genomic_DNA"/>
</dbReference>
<sequence>MVSELSDRLEKLSQLNLPRESHPQQRKQTHLSVQSSTDAVGAESPIQAAAPVVGAKNKRRRAGIVRDYQRFQAMLDKNVAQDILEYKVPTPRSLKQALSGRHREQWKQALELKFDSLIENGTWRQYNADGTVKRFKARLVAQDCDEVYAPVARFDSLRLALAIGTILDCPTYQTDVHTAFLNGTMEGELKIYMRQTHGFVKRGHEHELQKSIYGLKQAPRI</sequence>
<evidence type="ECO:0000313" key="4">
    <source>
        <dbReference type="Proteomes" id="UP000237271"/>
    </source>
</evidence>
<feature type="domain" description="Reverse transcriptase Ty1/copia-type" evidence="2">
    <location>
        <begin position="129"/>
        <end position="220"/>
    </location>
</feature>
<protein>
    <submittedName>
        <fullName evidence="3">Integrase catalytic core protein</fullName>
    </submittedName>
</protein>
<proteinExistence type="predicted"/>
<dbReference type="Proteomes" id="UP000237271">
    <property type="component" value="Unassembled WGS sequence"/>
</dbReference>
<gene>
    <name evidence="3" type="ORF">PHPALM_5898</name>
</gene>
<evidence type="ECO:0000313" key="3">
    <source>
        <dbReference type="EMBL" id="POM76821.1"/>
    </source>
</evidence>